<evidence type="ECO:0000313" key="1">
    <source>
        <dbReference type="EMBL" id="OGC41700.1"/>
    </source>
</evidence>
<dbReference type="Proteomes" id="UP000177025">
    <property type="component" value="Unassembled WGS sequence"/>
</dbReference>
<evidence type="ECO:0000313" key="2">
    <source>
        <dbReference type="Proteomes" id="UP000177025"/>
    </source>
</evidence>
<organism evidence="1 2">
    <name type="scientific">candidate division WOR-3 bacterium RBG_13_43_14</name>
    <dbReference type="NCBI Taxonomy" id="1802590"/>
    <lineage>
        <taxon>Bacteria</taxon>
        <taxon>Bacteria division WOR-3</taxon>
    </lineage>
</organism>
<protein>
    <recommendedName>
        <fullName evidence="3">GWxTD domain-containing protein</fullName>
    </recommendedName>
</protein>
<sequence>MNTIKIIIILGAGILLLIAAACASVNIFAARFYRLTEHERVSYLGLRSIDTLSAKEYIMFETAQERSHFYDDYWYKNVIMERDTFEQRIAYAFKTFGKHAPLTDDRISIYVRYGAPSVREEISPQKRIAIKVKDVVKPAEVWRYGAQGLLFDFIRIASAYVLIATSEFGENVAIPYLKEIARDTVIDVMPIDTLLFSVATGRYRQHKNLTRLEIYISVEIKDTTGYELYRKIKVYNNEGTHSYVLQDVLIPTGSADGIFCDEANLWMEPDIYHVEIELTDLNGKRKGYAYLDVDLIEYLDDAKEISDLIPATLIDEIFTHAKFEKPVGRVIPMVMPTIQKHMPFYLYCEAYNLSTDDGMHNIKTVYEVYNKKTMRQEVVDAIIRNDKDFGQTAYLAAEYHPMDLDAGSYMIVLRIEDLISGQERTALYEFEILEND</sequence>
<dbReference type="AlphaFoldDB" id="A0A1F4UA21"/>
<dbReference type="EMBL" id="MEUM01000098">
    <property type="protein sequence ID" value="OGC41700.1"/>
    <property type="molecule type" value="Genomic_DNA"/>
</dbReference>
<reference evidence="1 2" key="1">
    <citation type="journal article" date="2016" name="Nat. Commun.">
        <title>Thousands of microbial genomes shed light on interconnected biogeochemical processes in an aquifer system.</title>
        <authorList>
            <person name="Anantharaman K."/>
            <person name="Brown C.T."/>
            <person name="Hug L.A."/>
            <person name="Sharon I."/>
            <person name="Castelle C.J."/>
            <person name="Probst A.J."/>
            <person name="Thomas B.C."/>
            <person name="Singh A."/>
            <person name="Wilkins M.J."/>
            <person name="Karaoz U."/>
            <person name="Brodie E.L."/>
            <person name="Williams K.H."/>
            <person name="Hubbard S.S."/>
            <person name="Banfield J.F."/>
        </authorList>
    </citation>
    <scope>NUCLEOTIDE SEQUENCE [LARGE SCALE GENOMIC DNA]</scope>
</reference>
<proteinExistence type="predicted"/>
<accession>A0A1F4UA21</accession>
<dbReference type="PROSITE" id="PS51257">
    <property type="entry name" value="PROKAR_LIPOPROTEIN"/>
    <property type="match status" value="1"/>
</dbReference>
<evidence type="ECO:0008006" key="3">
    <source>
        <dbReference type="Google" id="ProtNLM"/>
    </source>
</evidence>
<name>A0A1F4UA21_UNCW3</name>
<gene>
    <name evidence="1" type="ORF">A2Y85_02855</name>
</gene>
<comment type="caution">
    <text evidence="1">The sequence shown here is derived from an EMBL/GenBank/DDBJ whole genome shotgun (WGS) entry which is preliminary data.</text>
</comment>